<keyword evidence="3" id="KW-1185">Reference proteome</keyword>
<dbReference type="Proteomes" id="UP000825123">
    <property type="component" value="Chromosome"/>
</dbReference>
<dbReference type="RefSeq" id="WP_221287605.1">
    <property type="nucleotide sequence ID" value="NZ_AP024597.1"/>
</dbReference>
<dbReference type="AlphaFoldDB" id="A0A8D5U7T8"/>
<evidence type="ECO:0000313" key="2">
    <source>
        <dbReference type="EMBL" id="BCU70923.1"/>
    </source>
</evidence>
<evidence type="ECO:0000256" key="1">
    <source>
        <dbReference type="SAM" id="Phobius"/>
    </source>
</evidence>
<dbReference type="EMBL" id="AP024597">
    <property type="protein sequence ID" value="BCU70923.1"/>
    <property type="molecule type" value="Genomic_DNA"/>
</dbReference>
<accession>A0A8D5U7T8</accession>
<keyword evidence="1" id="KW-1133">Transmembrane helix</keyword>
<feature type="transmembrane region" description="Helical" evidence="1">
    <location>
        <begin position="798"/>
        <end position="819"/>
    </location>
</feature>
<dbReference type="PANTHER" id="PTHR35902">
    <property type="entry name" value="S-LAYER DOMAIN-LIKE PROTEIN-RELATED"/>
    <property type="match status" value="1"/>
</dbReference>
<organism evidence="2 3">
    <name type="scientific">Stygiolobus caldivivus</name>
    <dbReference type="NCBI Taxonomy" id="2824673"/>
    <lineage>
        <taxon>Archaea</taxon>
        <taxon>Thermoproteota</taxon>
        <taxon>Thermoprotei</taxon>
        <taxon>Sulfolobales</taxon>
        <taxon>Sulfolobaceae</taxon>
        <taxon>Stygiolobus</taxon>
    </lineage>
</organism>
<gene>
    <name evidence="2" type="ORF">KN1_22200</name>
</gene>
<name>A0A8D5U7T8_9CREN</name>
<proteinExistence type="predicted"/>
<dbReference type="GeneID" id="66163951"/>
<reference evidence="2 3" key="1">
    <citation type="submission" date="2021-04" db="EMBL/GenBank/DDBJ databases">
        <title>Complete genome sequence of Stygiolobus sp. KN-1.</title>
        <authorList>
            <person name="Nakamura K."/>
            <person name="Sakai H."/>
            <person name="Kurosawa N."/>
        </authorList>
    </citation>
    <scope>NUCLEOTIDE SEQUENCE [LARGE SCALE GENOMIC DNA]</scope>
    <source>
        <strain evidence="2 3">KN-1</strain>
    </source>
</reference>
<keyword evidence="1" id="KW-0472">Membrane</keyword>
<sequence length="828" mass="90290">MKREFLYSMLIVALVLSSISAFVASSNVVIIARGPAPPVTAIEWGSLVQPQNATPGDINIPLFVVVRAFAIGASIESMEYQPFGQQFVAIPGYILSANSTQSIIVFYLTIPQNVSPGLYKVFLGVNYTYDGGVVESSQEIPIYISPVVYPKVTFEWGNGNFVSPGEGLSPLTVIVENPSSKIDSNVMVSVDLPKGVYSLSGNQVVNFTIPAVQPFSVVSSTQMVNVSSSVSPGYYKVNYTITFTDQLGGVHSKTFNNGSIFIYPKQPLTVKTDPILLYPGKITSLTVYLNSSGVQLTSFNVESQNIIISSYNITTPISFEGVLPIQVNLYAPYGTTPGVYPVTISGSYTYGGVEYTFSVPEYVEIDLNESGPEVVSINWLTPPYPGSSAQGELTVFNPLPYPVYSLNISTTSLPLSQPYYTLPEIPPFGSSQVEVEFIIPKDAEPIYHLTFMINYFTEYGRYSSISSIITPIYSQPLLSVKLYPNTVVQGQQTQVVLYLKDLSNQSLYDIHVSAVFSGVQLVGSSNNTIYELEPSSTSPLAFSIYVPSYLATGVYPVEVSVEYYYSGIQNTQTFTIPLIVTQAENGVAVTVSPSTLYYQVSQQVKIVVSNNGNSTLTDLNLKIYSNPQVLSLSQTQFNLQILPPHENYTFTVNAFSPISSTAVAPLSVSLQYQTQDGLVTYNENFSIMITGLISIEVLQPSLTLVNNSEIFQATLLNEGNTQANNVIVYYPGGSSYIGQLPTASPLPISITLPFDEPNVSIVISYQTPTYQTVNMTYSYHGTITTISVPTSQPSHHKFSGIALVLVIIIVVAIILFLVLKKVRRHESS</sequence>
<keyword evidence="1" id="KW-0812">Transmembrane</keyword>
<evidence type="ECO:0008006" key="4">
    <source>
        <dbReference type="Google" id="ProtNLM"/>
    </source>
</evidence>
<dbReference type="PANTHER" id="PTHR35902:SF3">
    <property type="entry name" value="NPCBM-ASSOCIATED, NEW3 DOMAIN OF ALPHA-GALACTOSIDASE"/>
    <property type="match status" value="1"/>
</dbReference>
<evidence type="ECO:0000313" key="3">
    <source>
        <dbReference type="Proteomes" id="UP000825123"/>
    </source>
</evidence>
<dbReference type="KEGG" id="csty:KN1_22200"/>
<protein>
    <recommendedName>
        <fullName evidence="4">S-layer protein</fullName>
    </recommendedName>
</protein>